<evidence type="ECO:0000256" key="2">
    <source>
        <dbReference type="ARBA" id="ARBA00023015"/>
    </source>
</evidence>
<keyword evidence="4" id="KW-0804">Transcription</keyword>
<comment type="similarity">
    <text evidence="1">Belongs to the LysR transcriptional regulatory family.</text>
</comment>
<dbReference type="SUPFAM" id="SSF53850">
    <property type="entry name" value="Periplasmic binding protein-like II"/>
    <property type="match status" value="1"/>
</dbReference>
<evidence type="ECO:0000259" key="5">
    <source>
        <dbReference type="PROSITE" id="PS50931"/>
    </source>
</evidence>
<evidence type="ECO:0000313" key="6">
    <source>
        <dbReference type="EMBL" id="WNH01176.1"/>
    </source>
</evidence>
<dbReference type="SUPFAM" id="SSF46785">
    <property type="entry name" value="Winged helix' DNA-binding domain"/>
    <property type="match status" value="1"/>
</dbReference>
<keyword evidence="2" id="KW-0805">Transcription regulation</keyword>
<dbReference type="Pfam" id="PF03466">
    <property type="entry name" value="LysR_substrate"/>
    <property type="match status" value="1"/>
</dbReference>
<dbReference type="Gene3D" id="1.10.10.10">
    <property type="entry name" value="Winged helix-like DNA-binding domain superfamily/Winged helix DNA-binding domain"/>
    <property type="match status" value="1"/>
</dbReference>
<dbReference type="PROSITE" id="PS50931">
    <property type="entry name" value="HTH_LYSR"/>
    <property type="match status" value="1"/>
</dbReference>
<evidence type="ECO:0000256" key="1">
    <source>
        <dbReference type="ARBA" id="ARBA00009437"/>
    </source>
</evidence>
<dbReference type="Gene3D" id="3.40.190.10">
    <property type="entry name" value="Periplasmic binding protein-like II"/>
    <property type="match status" value="2"/>
</dbReference>
<dbReference type="PANTHER" id="PTHR30537:SF74">
    <property type="entry name" value="HTH-TYPE TRANSCRIPTIONAL REGULATOR TRPI"/>
    <property type="match status" value="1"/>
</dbReference>
<evidence type="ECO:0000313" key="7">
    <source>
        <dbReference type="Proteomes" id="UP001300348"/>
    </source>
</evidence>
<dbReference type="InterPro" id="IPR000847">
    <property type="entry name" value="LysR_HTH_N"/>
</dbReference>
<proteinExistence type="inferred from homology"/>
<organism evidence="6 7">
    <name type="scientific">Xenorhabdus griffiniae</name>
    <dbReference type="NCBI Taxonomy" id="351672"/>
    <lineage>
        <taxon>Bacteria</taxon>
        <taxon>Pseudomonadati</taxon>
        <taxon>Pseudomonadota</taxon>
        <taxon>Gammaproteobacteria</taxon>
        <taxon>Enterobacterales</taxon>
        <taxon>Morganellaceae</taxon>
        <taxon>Xenorhabdus</taxon>
    </lineage>
</organism>
<dbReference type="GeneID" id="88856944"/>
<keyword evidence="3" id="KW-0238">DNA-binding</keyword>
<evidence type="ECO:0000256" key="4">
    <source>
        <dbReference type="ARBA" id="ARBA00023163"/>
    </source>
</evidence>
<dbReference type="CDD" id="cd08432">
    <property type="entry name" value="PBP2_GcdR_TrpI_HvrB_AmpR_like"/>
    <property type="match status" value="1"/>
</dbReference>
<dbReference type="Pfam" id="PF00126">
    <property type="entry name" value="HTH_1"/>
    <property type="match status" value="1"/>
</dbReference>
<dbReference type="InterPro" id="IPR005119">
    <property type="entry name" value="LysR_subst-bd"/>
</dbReference>
<dbReference type="EMBL" id="CP133647">
    <property type="protein sequence ID" value="WNH01176.1"/>
    <property type="molecule type" value="Genomic_DNA"/>
</dbReference>
<accession>A0ABY9XEZ6</accession>
<keyword evidence="7" id="KW-1185">Reference proteome</keyword>
<dbReference type="InterPro" id="IPR058163">
    <property type="entry name" value="LysR-type_TF_proteobact-type"/>
</dbReference>
<protein>
    <submittedName>
        <fullName evidence="6">LysR substrate-binding domain-containing protein</fullName>
    </submittedName>
</protein>
<gene>
    <name evidence="6" type="ORF">QL112_015265</name>
</gene>
<dbReference type="Proteomes" id="UP001300348">
    <property type="component" value="Chromosome"/>
</dbReference>
<dbReference type="InterPro" id="IPR036388">
    <property type="entry name" value="WH-like_DNA-bd_sf"/>
</dbReference>
<evidence type="ECO:0000256" key="3">
    <source>
        <dbReference type="ARBA" id="ARBA00023125"/>
    </source>
</evidence>
<feature type="domain" description="HTH lysR-type" evidence="5">
    <location>
        <begin position="6"/>
        <end position="63"/>
    </location>
</feature>
<dbReference type="InterPro" id="IPR036390">
    <property type="entry name" value="WH_DNA-bd_sf"/>
</dbReference>
<dbReference type="RefSeq" id="WP_189760115.1">
    <property type="nucleotide sequence ID" value="NZ_CAWPOC010000227.1"/>
</dbReference>
<dbReference type="PANTHER" id="PTHR30537">
    <property type="entry name" value="HTH-TYPE TRANSCRIPTIONAL REGULATOR"/>
    <property type="match status" value="1"/>
</dbReference>
<sequence>MKKRLPPLGTLRAFDAVARLKSFKLAANELNVSPTAISHQIRLLEDQLMISVLKRSPRHVDLTPEGKILLTATSQVFSLLHAAIDEMTFLHNPTPLTLTATTAFITCWLIPHLAEIRRQFPNINLRLHADDDPVDLETTGIDMAIRYGYPTENKINCYPILEDKFILVSSPTLRIKTVEDLLRVPLIHTDGRRIPQPSPDWDVWRSHFGPEELNIMHGARFTDETHSVQAVIAGQGIAITSQLMVQQALKDGLVVSPFPYTLSGATYYVVENKNSRHIREIERFRQWLISII</sequence>
<name>A0ABY9XEZ6_9GAMM</name>
<reference evidence="6 7" key="1">
    <citation type="journal article" date="2023" name="Access Microbiol">
        <title>The genome of a steinernematid-associated Pseudomonas piscis bacterium encodes the biosynthesis of insect toxins.</title>
        <authorList>
            <person name="Awori R.M."/>
            <person name="Hendre P."/>
            <person name="Amugune N.O."/>
        </authorList>
    </citation>
    <scope>NUCLEOTIDE SEQUENCE [LARGE SCALE GENOMIC DNA]</scope>
    <source>
        <strain evidence="6 7">97</strain>
    </source>
</reference>